<dbReference type="Proteomes" id="UP000199062">
    <property type="component" value="Unassembled WGS sequence"/>
</dbReference>
<dbReference type="OrthoDB" id="123709at2157"/>
<proteinExistence type="predicted"/>
<keyword evidence="2" id="KW-1185">Reference proteome</keyword>
<dbReference type="SUPFAM" id="SSF53448">
    <property type="entry name" value="Nucleotide-diphospho-sugar transferases"/>
    <property type="match status" value="1"/>
</dbReference>
<protein>
    <submittedName>
        <fullName evidence="1">Glucosyl-3-phosphoglycerate synthase</fullName>
    </submittedName>
</protein>
<evidence type="ECO:0000313" key="2">
    <source>
        <dbReference type="Proteomes" id="UP000199062"/>
    </source>
</evidence>
<reference evidence="1 2" key="1">
    <citation type="submission" date="2016-10" db="EMBL/GenBank/DDBJ databases">
        <authorList>
            <person name="de Groot N.N."/>
        </authorList>
    </citation>
    <scope>NUCLEOTIDE SEQUENCE [LARGE SCALE GENOMIC DNA]</scope>
    <source>
        <strain evidence="1 2">CGMCC 1.10457</strain>
    </source>
</reference>
<evidence type="ECO:0000313" key="1">
    <source>
        <dbReference type="EMBL" id="SFS01958.1"/>
    </source>
</evidence>
<sequence length="371" mass="40373">MEYVQERIATLHDFDGTVPAAPTDRAAVVVPLTERDHASLAAERVFSRLERVDPARVYVALRAAPGQLRDVVRWVDSFDLEGEVLWCNAPAVESRLDERGLGGDAGKGRDPGKGRDVWLALGVAARHDYVVVHDADATTYSVAHVPKLLFPLANGFQFSKGYYARVENGRLYGRLFRLFVRPLLRALDAETDHLLVDYLLAFRYALAGEFAATSEVVRSLRVQPGWGLEIGTLGDAFDAAGFEGSAQVDLGTHEHDHRAVGGPEGLGDMCAEVGAALFRALAERGVDLDYDALSAAYRDVARATIDQYAADAAFNGLAYDPSGERDQVDQYAAAVRAPGEDRRLPAWNDCELDPETVRELSNGAIDEATAD</sequence>
<organism evidence="1 2">
    <name type="scientific">Halomicrobium zhouii</name>
    <dbReference type="NCBI Taxonomy" id="767519"/>
    <lineage>
        <taxon>Archaea</taxon>
        <taxon>Methanobacteriati</taxon>
        <taxon>Methanobacteriota</taxon>
        <taxon>Stenosarchaea group</taxon>
        <taxon>Halobacteria</taxon>
        <taxon>Halobacteriales</taxon>
        <taxon>Haloarculaceae</taxon>
        <taxon>Halomicrobium</taxon>
    </lineage>
</organism>
<gene>
    <name evidence="1" type="ORF">SAMN05216559_2575</name>
</gene>
<dbReference type="RefSeq" id="WP_089816901.1">
    <property type="nucleotide sequence ID" value="NZ_FOZK01000002.1"/>
</dbReference>
<dbReference type="EMBL" id="FOZK01000002">
    <property type="protein sequence ID" value="SFS01958.1"/>
    <property type="molecule type" value="Genomic_DNA"/>
</dbReference>
<accession>A0A1I6LFE6</accession>
<dbReference type="Gene3D" id="3.90.550.10">
    <property type="entry name" value="Spore Coat Polysaccharide Biosynthesis Protein SpsA, Chain A"/>
    <property type="match status" value="1"/>
</dbReference>
<dbReference type="STRING" id="767519.SAMN05216559_2575"/>
<dbReference type="AlphaFoldDB" id="A0A1I6LFE6"/>
<dbReference type="InterPro" id="IPR029044">
    <property type="entry name" value="Nucleotide-diphossugar_trans"/>
</dbReference>
<name>A0A1I6LFE6_9EURY</name>